<accession>X1ESZ5</accession>
<evidence type="ECO:0008006" key="7">
    <source>
        <dbReference type="Google" id="ProtNLM"/>
    </source>
</evidence>
<dbReference type="EMBL" id="BARU01005445">
    <property type="protein sequence ID" value="GAH36471.1"/>
    <property type="molecule type" value="Genomic_DNA"/>
</dbReference>
<dbReference type="HAMAP" id="MF_01345_B">
    <property type="entry name" value="Ribosomal_uS17_B"/>
    <property type="match status" value="1"/>
</dbReference>
<dbReference type="PRINTS" id="PR00973">
    <property type="entry name" value="RIBOSOMALS17"/>
</dbReference>
<dbReference type="PANTHER" id="PTHR10744">
    <property type="entry name" value="40S RIBOSOMAL PROTEIN S11 FAMILY MEMBER"/>
    <property type="match status" value="1"/>
</dbReference>
<dbReference type="PANTHER" id="PTHR10744:SF1">
    <property type="entry name" value="SMALL RIBOSOMAL SUBUNIT PROTEIN US17M"/>
    <property type="match status" value="1"/>
</dbReference>
<dbReference type="InterPro" id="IPR000266">
    <property type="entry name" value="Ribosomal_uS17"/>
</dbReference>
<evidence type="ECO:0000256" key="3">
    <source>
        <dbReference type="ARBA" id="ARBA00022884"/>
    </source>
</evidence>
<dbReference type="CDD" id="cd00364">
    <property type="entry name" value="Ribosomal_uS17"/>
    <property type="match status" value="1"/>
</dbReference>
<dbReference type="GO" id="GO:0003735">
    <property type="term" value="F:structural constituent of ribosome"/>
    <property type="evidence" value="ECO:0007669"/>
    <property type="project" value="InterPro"/>
</dbReference>
<evidence type="ECO:0000256" key="2">
    <source>
        <dbReference type="ARBA" id="ARBA00022730"/>
    </source>
</evidence>
<evidence type="ECO:0000256" key="1">
    <source>
        <dbReference type="ARBA" id="ARBA00010254"/>
    </source>
</evidence>
<dbReference type="PROSITE" id="PS00056">
    <property type="entry name" value="RIBOSOMAL_S17"/>
    <property type="match status" value="1"/>
</dbReference>
<comment type="caution">
    <text evidence="6">The sequence shown here is derived from an EMBL/GenBank/DDBJ whole genome shotgun (WGS) entry which is preliminary data.</text>
</comment>
<reference evidence="6" key="1">
    <citation type="journal article" date="2014" name="Front. Microbiol.">
        <title>High frequency of phylogenetically diverse reductive dehalogenase-homologous genes in deep subseafloor sedimentary metagenomes.</title>
        <authorList>
            <person name="Kawai M."/>
            <person name="Futagami T."/>
            <person name="Toyoda A."/>
            <person name="Takaki Y."/>
            <person name="Nishi S."/>
            <person name="Hori S."/>
            <person name="Arai W."/>
            <person name="Tsubouchi T."/>
            <person name="Morono Y."/>
            <person name="Uchiyama I."/>
            <person name="Ito T."/>
            <person name="Fujiyama A."/>
            <person name="Inagaki F."/>
            <person name="Takami H."/>
        </authorList>
    </citation>
    <scope>NUCLEOTIDE SEQUENCE</scope>
    <source>
        <strain evidence="6">Expedition CK06-06</strain>
    </source>
</reference>
<dbReference type="InterPro" id="IPR019979">
    <property type="entry name" value="Ribosomal_uS17_CS"/>
</dbReference>
<evidence type="ECO:0000313" key="6">
    <source>
        <dbReference type="EMBL" id="GAH36471.1"/>
    </source>
</evidence>
<dbReference type="GO" id="GO:0022627">
    <property type="term" value="C:cytosolic small ribosomal subunit"/>
    <property type="evidence" value="ECO:0007669"/>
    <property type="project" value="TreeGrafter"/>
</dbReference>
<evidence type="ECO:0000256" key="4">
    <source>
        <dbReference type="ARBA" id="ARBA00022980"/>
    </source>
</evidence>
<keyword evidence="5" id="KW-0687">Ribonucleoprotein</keyword>
<dbReference type="Pfam" id="PF00366">
    <property type="entry name" value="Ribosomal_S17"/>
    <property type="match status" value="1"/>
</dbReference>
<dbReference type="InterPro" id="IPR019984">
    <property type="entry name" value="Ribosomal_uS17_bact/chlr"/>
</dbReference>
<dbReference type="InterPro" id="IPR012340">
    <property type="entry name" value="NA-bd_OB-fold"/>
</dbReference>
<dbReference type="NCBIfam" id="NF004123">
    <property type="entry name" value="PRK05610.1"/>
    <property type="match status" value="1"/>
</dbReference>
<dbReference type="SUPFAM" id="SSF50249">
    <property type="entry name" value="Nucleic acid-binding proteins"/>
    <property type="match status" value="1"/>
</dbReference>
<dbReference type="NCBIfam" id="TIGR03635">
    <property type="entry name" value="uS17_bact"/>
    <property type="match status" value="1"/>
</dbReference>
<keyword evidence="4" id="KW-0689">Ribosomal protein</keyword>
<evidence type="ECO:0000256" key="5">
    <source>
        <dbReference type="ARBA" id="ARBA00023274"/>
    </source>
</evidence>
<name>X1ESZ5_9ZZZZ</name>
<organism evidence="6">
    <name type="scientific">marine sediment metagenome</name>
    <dbReference type="NCBI Taxonomy" id="412755"/>
    <lineage>
        <taxon>unclassified sequences</taxon>
        <taxon>metagenomes</taxon>
        <taxon>ecological metagenomes</taxon>
    </lineage>
</organism>
<keyword evidence="2" id="KW-0699">rRNA-binding</keyword>
<sequence>MERRGKGREMTGIVLNNKMDKTVNVLVERLARHKKYKKYMRYRAKYMVDDPHNRCQIGDKIRIIESRPISKLKRWRVLEILDQKSA</sequence>
<dbReference type="AlphaFoldDB" id="X1ESZ5"/>
<dbReference type="GO" id="GO:0019843">
    <property type="term" value="F:rRNA binding"/>
    <property type="evidence" value="ECO:0007669"/>
    <property type="project" value="UniProtKB-KW"/>
</dbReference>
<proteinExistence type="inferred from homology"/>
<dbReference type="Gene3D" id="2.40.50.140">
    <property type="entry name" value="Nucleic acid-binding proteins"/>
    <property type="match status" value="1"/>
</dbReference>
<dbReference type="GO" id="GO:0006412">
    <property type="term" value="P:translation"/>
    <property type="evidence" value="ECO:0007669"/>
    <property type="project" value="InterPro"/>
</dbReference>
<gene>
    <name evidence="6" type="ORF">S03H2_10601</name>
</gene>
<protein>
    <recommendedName>
        <fullName evidence="7">30S ribosomal protein S17</fullName>
    </recommendedName>
</protein>
<keyword evidence="3" id="KW-0694">RNA-binding</keyword>
<comment type="similarity">
    <text evidence="1">Belongs to the universal ribosomal protein uS17 family.</text>
</comment>